<feature type="region of interest" description="Disordered" evidence="6">
    <location>
        <begin position="1"/>
        <end position="23"/>
    </location>
</feature>
<evidence type="ECO:0000256" key="4">
    <source>
        <dbReference type="ARBA" id="ARBA00023186"/>
    </source>
</evidence>
<dbReference type="Gene3D" id="3.90.1280.10">
    <property type="entry name" value="HSP33 redox switch-like"/>
    <property type="match status" value="1"/>
</dbReference>
<gene>
    <name evidence="7" type="primary">hslO</name>
    <name evidence="7" type="ORF">OTERR_12340</name>
</gene>
<dbReference type="InterPro" id="IPR016154">
    <property type="entry name" value="Heat_shock_Hsp33_C"/>
</dbReference>
<dbReference type="Pfam" id="PF01430">
    <property type="entry name" value="HSP33"/>
    <property type="match status" value="1"/>
</dbReference>
<dbReference type="Proteomes" id="UP000323671">
    <property type="component" value="Chromosome"/>
</dbReference>
<evidence type="ECO:0000256" key="3">
    <source>
        <dbReference type="ARBA" id="ARBA00023157"/>
    </source>
</evidence>
<keyword evidence="3" id="KW-1015">Disulfide bond</keyword>
<dbReference type="KEGG" id="otr:OTERR_12340"/>
<dbReference type="GO" id="GO:0005737">
    <property type="term" value="C:cytoplasm"/>
    <property type="evidence" value="ECO:0007669"/>
    <property type="project" value="InterPro"/>
</dbReference>
<proteinExistence type="predicted"/>
<dbReference type="GO" id="GO:0042026">
    <property type="term" value="P:protein refolding"/>
    <property type="evidence" value="ECO:0007669"/>
    <property type="project" value="TreeGrafter"/>
</dbReference>
<organism evidence="7 8">
    <name type="scientific">Oryzomicrobium terrae</name>
    <dbReference type="NCBI Taxonomy" id="1735038"/>
    <lineage>
        <taxon>Bacteria</taxon>
        <taxon>Pseudomonadati</taxon>
        <taxon>Pseudomonadota</taxon>
        <taxon>Betaproteobacteria</taxon>
        <taxon>Rhodocyclales</taxon>
        <taxon>Rhodocyclaceae</taxon>
        <taxon>Oryzomicrobium</taxon>
    </lineage>
</organism>
<evidence type="ECO:0000256" key="1">
    <source>
        <dbReference type="ARBA" id="ARBA00022490"/>
    </source>
</evidence>
<evidence type="ECO:0000256" key="5">
    <source>
        <dbReference type="ARBA" id="ARBA00023284"/>
    </source>
</evidence>
<dbReference type="PANTHER" id="PTHR30111">
    <property type="entry name" value="33 KDA CHAPERONIN"/>
    <property type="match status" value="1"/>
</dbReference>
<keyword evidence="1" id="KW-0963">Cytoplasm</keyword>
<dbReference type="GO" id="GO:0051082">
    <property type="term" value="F:unfolded protein binding"/>
    <property type="evidence" value="ECO:0007669"/>
    <property type="project" value="InterPro"/>
</dbReference>
<dbReference type="Gene3D" id="1.10.287.480">
    <property type="entry name" value="helix hairpin bin"/>
    <property type="match status" value="1"/>
</dbReference>
<evidence type="ECO:0000313" key="8">
    <source>
        <dbReference type="Proteomes" id="UP000323671"/>
    </source>
</evidence>
<keyword evidence="4" id="KW-0143">Chaperone</keyword>
<dbReference type="InterPro" id="IPR016153">
    <property type="entry name" value="Heat_shock_Hsp33_N"/>
</dbReference>
<accession>A0A5C1E719</accession>
<evidence type="ECO:0000256" key="2">
    <source>
        <dbReference type="ARBA" id="ARBA00022833"/>
    </source>
</evidence>
<name>A0A5C1E719_9RHOO</name>
<dbReference type="InterPro" id="IPR000397">
    <property type="entry name" value="Heat_shock_Hsp33"/>
</dbReference>
<evidence type="ECO:0000313" key="7">
    <source>
        <dbReference type="EMBL" id="QEL64710.1"/>
    </source>
</evidence>
<reference evidence="7 8" key="1">
    <citation type="submission" date="2017-07" db="EMBL/GenBank/DDBJ databases">
        <title>Complete genome sequence of Oryzomicrobium terrae TPP412.</title>
        <authorList>
            <person name="Chiu L.-W."/>
            <person name="Lo K.-J."/>
            <person name="Tsai Y.-M."/>
            <person name="Lin S.-S."/>
            <person name="Kuo C.-H."/>
            <person name="Liu C.-T."/>
        </authorList>
    </citation>
    <scope>NUCLEOTIDE SEQUENCE [LARGE SCALE GENOMIC DNA]</scope>
    <source>
        <strain evidence="7 8">TPP412</strain>
    </source>
</reference>
<dbReference type="SUPFAM" id="SSF64397">
    <property type="entry name" value="Hsp33 domain"/>
    <property type="match status" value="1"/>
</dbReference>
<keyword evidence="2" id="KW-0862">Zinc</keyword>
<dbReference type="InterPro" id="IPR023212">
    <property type="entry name" value="Hsp33_helix_hairpin_bin_dom_sf"/>
</dbReference>
<protein>
    <submittedName>
        <fullName evidence="7">Molecular chaperone Hsp33</fullName>
    </submittedName>
</protein>
<sequence>MTSLKGNSVTTSDHRPDTPAVPAGSVGSLDSDYIVRFLFDHLDIRGALIHLGPAWQALQIQRNYSEPVSLLLGQVTLVTTLIASQLKQMGRLTLQMRGDGPVSMLVVDCDDQLRLKGMARSEGEVPAGPVPAQLGDGQILLSLDLETARHPYQSLVPLEGDTLTQVFEHFIAQSDQQPTRLWLAVNDGACALLFLQRMPSEGGVARENIDADGWDRVTHLASTVRDDELLGLAPEVLLGRLFAEETVRVYPPRGVTYYCPYNRDKVADMLLGLGRDEVEAVLASHGVVEIHDDICNHTYTFTADDVAALFDAAGQAPRH</sequence>
<dbReference type="EMBL" id="CP022579">
    <property type="protein sequence ID" value="QEL64710.1"/>
    <property type="molecule type" value="Genomic_DNA"/>
</dbReference>
<dbReference type="GO" id="GO:0044183">
    <property type="term" value="F:protein folding chaperone"/>
    <property type="evidence" value="ECO:0007669"/>
    <property type="project" value="TreeGrafter"/>
</dbReference>
<keyword evidence="8" id="KW-1185">Reference proteome</keyword>
<dbReference type="SUPFAM" id="SSF118352">
    <property type="entry name" value="HSP33 redox switch-like"/>
    <property type="match status" value="1"/>
</dbReference>
<keyword evidence="5" id="KW-0676">Redox-active center</keyword>
<evidence type="ECO:0000256" key="6">
    <source>
        <dbReference type="SAM" id="MobiDB-lite"/>
    </source>
</evidence>
<dbReference type="AlphaFoldDB" id="A0A5C1E719"/>
<feature type="compositionally biased region" description="Polar residues" evidence="6">
    <location>
        <begin position="1"/>
        <end position="11"/>
    </location>
</feature>
<dbReference type="PANTHER" id="PTHR30111:SF1">
    <property type="entry name" value="33 KDA CHAPERONIN"/>
    <property type="match status" value="1"/>
</dbReference>
<dbReference type="PIRSF" id="PIRSF005261">
    <property type="entry name" value="Heat_shock_Hsp33"/>
    <property type="match status" value="1"/>
</dbReference>
<dbReference type="Gene3D" id="3.55.30.10">
    <property type="entry name" value="Hsp33 domain"/>
    <property type="match status" value="1"/>
</dbReference>